<dbReference type="Gene3D" id="2.60.40.420">
    <property type="entry name" value="Cupredoxins - blue copper proteins"/>
    <property type="match status" value="1"/>
</dbReference>
<dbReference type="GO" id="GO:0005507">
    <property type="term" value="F:copper ion binding"/>
    <property type="evidence" value="ECO:0007669"/>
    <property type="project" value="InterPro"/>
</dbReference>
<dbReference type="GeneID" id="66105652"/>
<sequence>MLSGASTYNYENPVRRDVVSTGNKGDVTIRFRTDNPGPWFLHYRIDWHLEAGLAVIFAEDAGDWNSVIDPTCTHDDLCPKYSSLTPEDL</sequence>
<name>A0A9P8AQR0_9AGAR</name>
<dbReference type="InterPro" id="IPR011706">
    <property type="entry name" value="Cu-oxidase_C"/>
</dbReference>
<dbReference type="OrthoDB" id="2121828at2759"/>
<dbReference type="GO" id="GO:0016491">
    <property type="term" value="F:oxidoreductase activity"/>
    <property type="evidence" value="ECO:0007669"/>
    <property type="project" value="InterPro"/>
</dbReference>
<dbReference type="InterPro" id="IPR008972">
    <property type="entry name" value="Cupredoxin"/>
</dbReference>
<dbReference type="AlphaFoldDB" id="A0A9P8AQR0"/>
<organism evidence="2 3">
    <name type="scientific">Guyanagaster necrorhizus</name>
    <dbReference type="NCBI Taxonomy" id="856835"/>
    <lineage>
        <taxon>Eukaryota</taxon>
        <taxon>Fungi</taxon>
        <taxon>Dikarya</taxon>
        <taxon>Basidiomycota</taxon>
        <taxon>Agaricomycotina</taxon>
        <taxon>Agaricomycetes</taxon>
        <taxon>Agaricomycetidae</taxon>
        <taxon>Agaricales</taxon>
        <taxon>Marasmiineae</taxon>
        <taxon>Physalacriaceae</taxon>
        <taxon>Guyanagaster</taxon>
    </lineage>
</organism>
<evidence type="ECO:0000313" key="3">
    <source>
        <dbReference type="Proteomes" id="UP000812287"/>
    </source>
</evidence>
<reference evidence="2" key="1">
    <citation type="submission" date="2020-11" db="EMBL/GenBank/DDBJ databases">
        <title>Adaptations for nitrogen fixation in a non-lichenized fungal sporocarp promotes dispersal by wood-feeding termites.</title>
        <authorList>
            <consortium name="DOE Joint Genome Institute"/>
            <person name="Koch R.A."/>
            <person name="Yoon G."/>
            <person name="Arayal U."/>
            <person name="Lail K."/>
            <person name="Amirebrahimi M."/>
            <person name="Labutti K."/>
            <person name="Lipzen A."/>
            <person name="Riley R."/>
            <person name="Barry K."/>
            <person name="Henrissat B."/>
            <person name="Grigoriev I.V."/>
            <person name="Herr J.R."/>
            <person name="Aime M.C."/>
        </authorList>
    </citation>
    <scope>NUCLEOTIDE SEQUENCE</scope>
    <source>
        <strain evidence="2">MCA 3950</strain>
    </source>
</reference>
<evidence type="ECO:0000313" key="2">
    <source>
        <dbReference type="EMBL" id="KAG7444603.1"/>
    </source>
</evidence>
<proteinExistence type="predicted"/>
<keyword evidence="3" id="KW-1185">Reference proteome</keyword>
<dbReference type="Proteomes" id="UP000812287">
    <property type="component" value="Unassembled WGS sequence"/>
</dbReference>
<comment type="caution">
    <text evidence="2">The sequence shown here is derived from an EMBL/GenBank/DDBJ whole genome shotgun (WGS) entry which is preliminary data.</text>
</comment>
<accession>A0A9P8AQR0</accession>
<evidence type="ECO:0000259" key="1">
    <source>
        <dbReference type="Pfam" id="PF07731"/>
    </source>
</evidence>
<dbReference type="RefSeq" id="XP_043038103.1">
    <property type="nucleotide sequence ID" value="XM_043183355.1"/>
</dbReference>
<dbReference type="SUPFAM" id="SSF49503">
    <property type="entry name" value="Cupredoxins"/>
    <property type="match status" value="1"/>
</dbReference>
<protein>
    <submittedName>
        <fullName evidence="2">Cupredoxin</fullName>
    </submittedName>
</protein>
<feature type="domain" description="Plastocyanin-like" evidence="1">
    <location>
        <begin position="5"/>
        <end position="61"/>
    </location>
</feature>
<gene>
    <name evidence="2" type="ORF">BT62DRAFT_899126</name>
</gene>
<dbReference type="Pfam" id="PF07731">
    <property type="entry name" value="Cu-oxidase_2"/>
    <property type="match status" value="1"/>
</dbReference>
<dbReference type="EMBL" id="MU250539">
    <property type="protein sequence ID" value="KAG7444603.1"/>
    <property type="molecule type" value="Genomic_DNA"/>
</dbReference>